<dbReference type="Proteomes" id="UP000295325">
    <property type="component" value="Unassembled WGS sequence"/>
</dbReference>
<sequence length="282" mass="33270">MLGYHSVKDLEEKVAPSILDMYRRDYRNFNLASIIAGFHRAYGLRDEGNSISIEIINSIRDYTEDLKDRNLLIWNLYVLSRELIDDGLYDEAISVIERAERNWSRDVILGDEIGVYHISWVEQLWLRKAEVYLILNDEERFEEITDRILMSRLNFFKEAENVTGETIFQDRCTYSCFELMAFQRRKKDIKSAISMIKQAILHKKVPSLNNEYMKSAAEKEAKGLHGNALDIYFKYYYKIPDVPFDNLKYGYCKSCIHFDGCSSCKLRCVETDRYKACTKYQH</sequence>
<evidence type="ECO:0000313" key="1">
    <source>
        <dbReference type="EMBL" id="TDT58424.1"/>
    </source>
</evidence>
<proteinExistence type="predicted"/>
<organism evidence="1 2">
    <name type="scientific">Fonticella tunisiensis</name>
    <dbReference type="NCBI Taxonomy" id="1096341"/>
    <lineage>
        <taxon>Bacteria</taxon>
        <taxon>Bacillati</taxon>
        <taxon>Bacillota</taxon>
        <taxon>Clostridia</taxon>
        <taxon>Eubacteriales</taxon>
        <taxon>Clostridiaceae</taxon>
        <taxon>Fonticella</taxon>
    </lineage>
</organism>
<evidence type="ECO:0008006" key="3">
    <source>
        <dbReference type="Google" id="ProtNLM"/>
    </source>
</evidence>
<dbReference type="RefSeq" id="WP_133628224.1">
    <property type="nucleotide sequence ID" value="NZ_SOAZ01000011.1"/>
</dbReference>
<accession>A0A4R7KQJ3</accession>
<gene>
    <name evidence="1" type="ORF">EDD71_11172</name>
</gene>
<reference evidence="1 2" key="1">
    <citation type="submission" date="2019-03" db="EMBL/GenBank/DDBJ databases">
        <title>Genomic Encyclopedia of Type Strains, Phase IV (KMG-IV): sequencing the most valuable type-strain genomes for metagenomic binning, comparative biology and taxonomic classification.</title>
        <authorList>
            <person name="Goeker M."/>
        </authorList>
    </citation>
    <scope>NUCLEOTIDE SEQUENCE [LARGE SCALE GENOMIC DNA]</scope>
    <source>
        <strain evidence="1 2">DSM 24455</strain>
    </source>
</reference>
<keyword evidence="2" id="KW-1185">Reference proteome</keyword>
<dbReference type="OrthoDB" id="1950501at2"/>
<dbReference type="AlphaFoldDB" id="A0A4R7KQJ3"/>
<protein>
    <recommendedName>
        <fullName evidence="3">Tetratricopeptide repeat protein</fullName>
    </recommendedName>
</protein>
<comment type="caution">
    <text evidence="1">The sequence shown here is derived from an EMBL/GenBank/DDBJ whole genome shotgun (WGS) entry which is preliminary data.</text>
</comment>
<evidence type="ECO:0000313" key="2">
    <source>
        <dbReference type="Proteomes" id="UP000295325"/>
    </source>
</evidence>
<dbReference type="EMBL" id="SOAZ01000011">
    <property type="protein sequence ID" value="TDT58424.1"/>
    <property type="molecule type" value="Genomic_DNA"/>
</dbReference>
<name>A0A4R7KQJ3_9CLOT</name>